<protein>
    <submittedName>
        <fullName evidence="2">Uncharacterized protein involved in type VI secretion and phage assembly</fullName>
    </submittedName>
</protein>
<evidence type="ECO:0000259" key="1">
    <source>
        <dbReference type="Pfam" id="PF04717"/>
    </source>
</evidence>
<dbReference type="AlphaFoldDB" id="A0A4R8DHS9"/>
<proteinExistence type="predicted"/>
<dbReference type="EMBL" id="SODV01000002">
    <property type="protein sequence ID" value="TDW96814.1"/>
    <property type="molecule type" value="Genomic_DNA"/>
</dbReference>
<dbReference type="RefSeq" id="WP_133997920.1">
    <property type="nucleotide sequence ID" value="NZ_SODV01000002.1"/>
</dbReference>
<dbReference type="Gene3D" id="2.40.50.230">
    <property type="entry name" value="Gp5 N-terminal domain"/>
    <property type="match status" value="1"/>
</dbReference>
<name>A0A4R8DHS9_9BACT</name>
<comment type="caution">
    <text evidence="2">The sequence shown here is derived from an EMBL/GenBank/DDBJ whole genome shotgun (WGS) entry which is preliminary data.</text>
</comment>
<dbReference type="InterPro" id="IPR006531">
    <property type="entry name" value="Gp5/Vgr_OB"/>
</dbReference>
<evidence type="ECO:0000313" key="3">
    <source>
        <dbReference type="Proteomes" id="UP000294498"/>
    </source>
</evidence>
<gene>
    <name evidence="2" type="ORF">EDB95_4650</name>
</gene>
<dbReference type="Proteomes" id="UP000294498">
    <property type="component" value="Unassembled WGS sequence"/>
</dbReference>
<dbReference type="SUPFAM" id="SSF69255">
    <property type="entry name" value="gp5 N-terminal domain-like"/>
    <property type="match status" value="1"/>
</dbReference>
<keyword evidence="3" id="KW-1185">Reference proteome</keyword>
<sequence>MDTKMNIDLSIEGTTIAHFNSFTLKQAFNEHHYFELRFNHDQMGEPGMITLEDSKGFMGKNLTIQFGVDGGGAQQTFTGKVTKVELAQSHGYHGIIIVSGFSPTILIDRGPDMGSYLAKDLSTIVRQATQDAPSNDLRISLNPSRTGPIDYIIQYRESDFDFINRLSAEYFEWFYYDGVQLNFGKPAQQANDVQLTYGRDLHALQYAMQVAPLKYKKFAYQPLEDQLLSSESNAPQGGQPDLSYAVQASNTVYSKVYSQPTPIRIDSKSDIDSHVQNESSALVSDLLRISGGGNNPLVQLGGTVNVDMSVRQDADFTTQNLGRFLVTTVFHQFDGLGHYYNSFEAVVADTQHIPVRSYQKPEPDLQLGIVLDNNDPKNQGRVKVTFKWDCTSNDPTEWLRVASPNAGKGDAGSNRGFMVVPEVGDQVVIGFEEGNIARPVVLGCVYHGNNVDSSGFTNSNTKAMTSRKGSTLTFNDASHALNLQTTAANTLQILEQQGAMSLTAAKSVLHQSGNNTILVHSEDNSITLTADTTITLTSGKGSITIHKDGTISIKGEIVTVEAKNNHIKGESKLDGGNVFIN</sequence>
<dbReference type="InterPro" id="IPR037026">
    <property type="entry name" value="Vgr_OB-fold_dom_sf"/>
</dbReference>
<accession>A0A4R8DHS9</accession>
<dbReference type="Pfam" id="PF05954">
    <property type="entry name" value="Phage_GPD"/>
    <property type="match status" value="1"/>
</dbReference>
<dbReference type="Pfam" id="PF04717">
    <property type="entry name" value="Phage_base_V"/>
    <property type="match status" value="1"/>
</dbReference>
<organism evidence="2 3">
    <name type="scientific">Dinghuibacter silviterrae</name>
    <dbReference type="NCBI Taxonomy" id="1539049"/>
    <lineage>
        <taxon>Bacteria</taxon>
        <taxon>Pseudomonadati</taxon>
        <taxon>Bacteroidota</taxon>
        <taxon>Chitinophagia</taxon>
        <taxon>Chitinophagales</taxon>
        <taxon>Chitinophagaceae</taxon>
        <taxon>Dinghuibacter</taxon>
    </lineage>
</organism>
<dbReference type="SUPFAM" id="SSF69279">
    <property type="entry name" value="Phage tail proteins"/>
    <property type="match status" value="1"/>
</dbReference>
<dbReference type="Gene3D" id="3.55.50.10">
    <property type="entry name" value="Baseplate protein-like domains"/>
    <property type="match status" value="1"/>
</dbReference>
<dbReference type="OrthoDB" id="727155at2"/>
<reference evidence="2 3" key="1">
    <citation type="submission" date="2019-03" db="EMBL/GenBank/DDBJ databases">
        <title>Genomic Encyclopedia of Type Strains, Phase IV (KMG-IV): sequencing the most valuable type-strain genomes for metagenomic binning, comparative biology and taxonomic classification.</title>
        <authorList>
            <person name="Goeker M."/>
        </authorList>
    </citation>
    <scope>NUCLEOTIDE SEQUENCE [LARGE SCALE GENOMIC DNA]</scope>
    <source>
        <strain evidence="2 3">DSM 100059</strain>
    </source>
</reference>
<feature type="domain" description="Gp5/Type VI secretion system Vgr protein OB-fold" evidence="1">
    <location>
        <begin position="367"/>
        <end position="446"/>
    </location>
</feature>
<evidence type="ECO:0000313" key="2">
    <source>
        <dbReference type="EMBL" id="TDW96814.1"/>
    </source>
</evidence>